<proteinExistence type="predicted"/>
<evidence type="ECO:0000256" key="2">
    <source>
        <dbReference type="ARBA" id="ARBA00023125"/>
    </source>
</evidence>
<dbReference type="Pfam" id="PF01418">
    <property type="entry name" value="HTH_6"/>
    <property type="match status" value="1"/>
</dbReference>
<dbReference type="InterPro" id="IPR009057">
    <property type="entry name" value="Homeodomain-like_sf"/>
</dbReference>
<dbReference type="InterPro" id="IPR046348">
    <property type="entry name" value="SIS_dom_sf"/>
</dbReference>
<dbReference type="InterPro" id="IPR047640">
    <property type="entry name" value="RpiR-like"/>
</dbReference>
<dbReference type="Gene3D" id="1.10.10.10">
    <property type="entry name" value="Winged helix-like DNA-binding domain superfamily/Winged helix DNA-binding domain"/>
    <property type="match status" value="1"/>
</dbReference>
<dbReference type="GO" id="GO:0003677">
    <property type="term" value="F:DNA binding"/>
    <property type="evidence" value="ECO:0007669"/>
    <property type="project" value="UniProtKB-KW"/>
</dbReference>
<comment type="caution">
    <text evidence="6">The sequence shown here is derived from an EMBL/GenBank/DDBJ whole genome shotgun (WGS) entry which is preliminary data.</text>
</comment>
<dbReference type="InterPro" id="IPR000281">
    <property type="entry name" value="HTH_RpiR"/>
</dbReference>
<dbReference type="Proteomes" id="UP000050964">
    <property type="component" value="Unassembled WGS sequence"/>
</dbReference>
<name>A0A837RJ18_9LACO</name>
<protein>
    <submittedName>
        <fullName evidence="6">Transcriptional regulator</fullName>
    </submittedName>
</protein>
<dbReference type="CDD" id="cd05013">
    <property type="entry name" value="SIS_RpiR"/>
    <property type="match status" value="1"/>
</dbReference>
<feature type="domain" description="HTH rpiR-type" evidence="4">
    <location>
        <begin position="19"/>
        <end position="95"/>
    </location>
</feature>
<keyword evidence="1" id="KW-0805">Transcription regulation</keyword>
<evidence type="ECO:0000313" key="7">
    <source>
        <dbReference type="Proteomes" id="UP000050964"/>
    </source>
</evidence>
<dbReference type="InterPro" id="IPR001347">
    <property type="entry name" value="SIS_dom"/>
</dbReference>
<dbReference type="SUPFAM" id="SSF46689">
    <property type="entry name" value="Homeodomain-like"/>
    <property type="match status" value="1"/>
</dbReference>
<dbReference type="InterPro" id="IPR035472">
    <property type="entry name" value="RpiR-like_SIS"/>
</dbReference>
<dbReference type="GO" id="GO:0097367">
    <property type="term" value="F:carbohydrate derivative binding"/>
    <property type="evidence" value="ECO:0007669"/>
    <property type="project" value="InterPro"/>
</dbReference>
<organism evidence="6 7">
    <name type="scientific">Companilactobacillus crustorum JCM 15951</name>
    <dbReference type="NCBI Taxonomy" id="1423737"/>
    <lineage>
        <taxon>Bacteria</taxon>
        <taxon>Bacillati</taxon>
        <taxon>Bacillota</taxon>
        <taxon>Bacilli</taxon>
        <taxon>Lactobacillales</taxon>
        <taxon>Lactobacillaceae</taxon>
        <taxon>Companilactobacillus</taxon>
    </lineage>
</organism>
<evidence type="ECO:0000313" key="6">
    <source>
        <dbReference type="EMBL" id="KRK42036.1"/>
    </source>
</evidence>
<gene>
    <name evidence="6" type="ORF">FD26_GL000907</name>
</gene>
<dbReference type="GO" id="GO:1901135">
    <property type="term" value="P:carbohydrate derivative metabolic process"/>
    <property type="evidence" value="ECO:0007669"/>
    <property type="project" value="InterPro"/>
</dbReference>
<dbReference type="PROSITE" id="PS51071">
    <property type="entry name" value="HTH_RPIR"/>
    <property type="match status" value="1"/>
</dbReference>
<dbReference type="AlphaFoldDB" id="A0A837RJ18"/>
<evidence type="ECO:0000256" key="1">
    <source>
        <dbReference type="ARBA" id="ARBA00023015"/>
    </source>
</evidence>
<dbReference type="Gene3D" id="3.40.50.10490">
    <property type="entry name" value="Glucose-6-phosphate isomerase like protein, domain 1"/>
    <property type="match status" value="1"/>
</dbReference>
<dbReference type="InterPro" id="IPR036388">
    <property type="entry name" value="WH-like_DNA-bd_sf"/>
</dbReference>
<accession>A0A837RJ18</accession>
<reference evidence="6 7" key="1">
    <citation type="journal article" date="2015" name="Genome Announc.">
        <title>Expanding the biotechnology potential of lactobacilli through comparative genomics of 213 strains and associated genera.</title>
        <authorList>
            <person name="Sun Z."/>
            <person name="Harris H.M."/>
            <person name="McCann A."/>
            <person name="Guo C."/>
            <person name="Argimon S."/>
            <person name="Zhang W."/>
            <person name="Yang X."/>
            <person name="Jeffery I.B."/>
            <person name="Cooney J.C."/>
            <person name="Kagawa T.F."/>
            <person name="Liu W."/>
            <person name="Song Y."/>
            <person name="Salvetti E."/>
            <person name="Wrobel A."/>
            <person name="Rasinkangas P."/>
            <person name="Parkhill J."/>
            <person name="Rea M.C."/>
            <person name="O'Sullivan O."/>
            <person name="Ritari J."/>
            <person name="Douillard F.P."/>
            <person name="Paul Ross R."/>
            <person name="Yang R."/>
            <person name="Briner A.E."/>
            <person name="Felis G.E."/>
            <person name="de Vos W.M."/>
            <person name="Barrangou R."/>
            <person name="Klaenhammer T.R."/>
            <person name="Caufield P.W."/>
            <person name="Cui Y."/>
            <person name="Zhang H."/>
            <person name="O'Toole P.W."/>
        </authorList>
    </citation>
    <scope>NUCLEOTIDE SEQUENCE [LARGE SCALE GENOMIC DNA]</scope>
    <source>
        <strain evidence="6 7">JCM 15951</strain>
    </source>
</reference>
<evidence type="ECO:0000256" key="3">
    <source>
        <dbReference type="ARBA" id="ARBA00023163"/>
    </source>
</evidence>
<evidence type="ECO:0000259" key="5">
    <source>
        <dbReference type="PROSITE" id="PS51464"/>
    </source>
</evidence>
<feature type="domain" description="SIS" evidence="5">
    <location>
        <begin position="134"/>
        <end position="275"/>
    </location>
</feature>
<keyword evidence="3" id="KW-0804">Transcription</keyword>
<dbReference type="SUPFAM" id="SSF53697">
    <property type="entry name" value="SIS domain"/>
    <property type="match status" value="1"/>
</dbReference>
<dbReference type="PROSITE" id="PS51464">
    <property type="entry name" value="SIS"/>
    <property type="match status" value="1"/>
</dbReference>
<dbReference type="GO" id="GO:0003700">
    <property type="term" value="F:DNA-binding transcription factor activity"/>
    <property type="evidence" value="ECO:0007669"/>
    <property type="project" value="InterPro"/>
</dbReference>
<dbReference type="Pfam" id="PF01380">
    <property type="entry name" value="SIS"/>
    <property type="match status" value="1"/>
</dbReference>
<dbReference type="EMBL" id="AZDB01000025">
    <property type="protein sequence ID" value="KRK42036.1"/>
    <property type="molecule type" value="Genomic_DNA"/>
</dbReference>
<dbReference type="PANTHER" id="PTHR30514">
    <property type="entry name" value="GLUCOKINASE"/>
    <property type="match status" value="1"/>
</dbReference>
<sequence>MWYHVNVFIIVSYDYYNGKTFTNWDDLMTNKLSSSEEYLWNYIQENLSDIPDLSIVKLSEDANVSTATIVRTTKKMGYSGYTDFRQQLISKAKNNQQYKNLEKVDHDIKQAIFKNKYEVDNTLSMLNVGSIEDAVQKIKKSSDIYIFARGFSEFIAQEMLVKLQLLGKNCVMSSDPNIIVTMSQRIKREDLVIIISLNGETKELVKGAKNAFENGVSTITITTNESGTITKYSEMVLLGYKSQTSYFPDYEVRSRLPLQVISRILLDSYIIRTNK</sequence>
<evidence type="ECO:0000259" key="4">
    <source>
        <dbReference type="PROSITE" id="PS51071"/>
    </source>
</evidence>
<keyword evidence="2" id="KW-0238">DNA-binding</keyword>
<dbReference type="PANTHER" id="PTHR30514:SF21">
    <property type="entry name" value="RPIR-FAMILY TRANSCRIPTIONAL REGULATOR"/>
    <property type="match status" value="1"/>
</dbReference>